<evidence type="ECO:0000313" key="5">
    <source>
        <dbReference type="EMBL" id="TWT36864.1"/>
    </source>
</evidence>
<dbReference type="SMART" id="SM00028">
    <property type="entry name" value="TPR"/>
    <property type="match status" value="11"/>
</dbReference>
<keyword evidence="1" id="KW-0677">Repeat</keyword>
<keyword evidence="2 3" id="KW-0802">TPR repeat</keyword>
<keyword evidence="5" id="KW-0449">Lipoprotein</keyword>
<proteinExistence type="predicted"/>
<keyword evidence="6" id="KW-1185">Reference proteome</keyword>
<dbReference type="Proteomes" id="UP000316714">
    <property type="component" value="Unassembled WGS sequence"/>
</dbReference>
<comment type="caution">
    <text evidence="5">The sequence shown here is derived from an EMBL/GenBank/DDBJ whole genome shotgun (WGS) entry which is preliminary data.</text>
</comment>
<dbReference type="GO" id="GO:0009279">
    <property type="term" value="C:cell outer membrane"/>
    <property type="evidence" value="ECO:0007669"/>
    <property type="project" value="TreeGrafter"/>
</dbReference>
<dbReference type="InterPro" id="IPR011990">
    <property type="entry name" value="TPR-like_helical_dom_sf"/>
</dbReference>
<feature type="repeat" description="TPR" evidence="3">
    <location>
        <begin position="310"/>
        <end position="343"/>
    </location>
</feature>
<dbReference type="OrthoDB" id="9790037at2"/>
<evidence type="ECO:0000256" key="4">
    <source>
        <dbReference type="SAM" id="SignalP"/>
    </source>
</evidence>
<organism evidence="5 6">
    <name type="scientific">Posidoniimonas corsicana</name>
    <dbReference type="NCBI Taxonomy" id="1938618"/>
    <lineage>
        <taxon>Bacteria</taxon>
        <taxon>Pseudomonadati</taxon>
        <taxon>Planctomycetota</taxon>
        <taxon>Planctomycetia</taxon>
        <taxon>Pirellulales</taxon>
        <taxon>Lacipirellulaceae</taxon>
        <taxon>Posidoniimonas</taxon>
    </lineage>
</organism>
<dbReference type="Pfam" id="PF13181">
    <property type="entry name" value="TPR_8"/>
    <property type="match status" value="2"/>
</dbReference>
<evidence type="ECO:0000256" key="2">
    <source>
        <dbReference type="ARBA" id="ARBA00022803"/>
    </source>
</evidence>
<sequence precursor="true">MIHRFYRNLPLASLLVVGLLTPAATAQLTQEEAIEQIRAAIEQGQQQLADKEFEAAVDTFSQAIQLSNGQLGAPYIGRAQARKELEEYGKAQEDLKNFQQYNQDRTPALLAQASNLSGEIYIELGALGDALADFEEAVEYDSSNPLYQFNLGKVYALGGAPDQGRKALTKWIEAGADDPEKNAEAYRLRAQTYAQLGKYEDADADIAAALAIDSDDHEIHALKGTIAAIQEKWDDAAASFKDALDKYEPEEDSDLPYIEGHLQRSAMLEEAAKATDDPEKQRELFQEKLDESQRLLDALPDRPDVAPAKASALFSRGVAERQLGDLAAAVRSFSDAIDINPAMAQAYFRRGICFFHMGEERMAIDDFDKAASIDFASPHAALWKGRTYAELEEYYEALKAYAQALSVSDRYTDAYVNRGLVYVKLGEYERAIADFNDAIRLQPTNAQHYYFRGVAYALQGDHKRAIKSLATAIDFDDTLAPAYLKLAEELDAIGRSDLASDYRARGNELSNHVSQ</sequence>
<evidence type="ECO:0000256" key="1">
    <source>
        <dbReference type="ARBA" id="ARBA00022737"/>
    </source>
</evidence>
<feature type="repeat" description="TPR" evidence="3">
    <location>
        <begin position="183"/>
        <end position="216"/>
    </location>
</feature>
<evidence type="ECO:0000313" key="6">
    <source>
        <dbReference type="Proteomes" id="UP000316714"/>
    </source>
</evidence>
<dbReference type="Gene3D" id="1.25.40.10">
    <property type="entry name" value="Tetratricopeptide repeat domain"/>
    <property type="match status" value="4"/>
</dbReference>
<dbReference type="PROSITE" id="PS50005">
    <property type="entry name" value="TPR"/>
    <property type="match status" value="7"/>
</dbReference>
<feature type="repeat" description="TPR" evidence="3">
    <location>
        <begin position="344"/>
        <end position="377"/>
    </location>
</feature>
<protein>
    <submittedName>
        <fullName evidence="5">Lipoprotein NlpI</fullName>
    </submittedName>
</protein>
<keyword evidence="4" id="KW-0732">Signal</keyword>
<dbReference type="EMBL" id="SIHJ01000001">
    <property type="protein sequence ID" value="TWT36864.1"/>
    <property type="molecule type" value="Genomic_DNA"/>
</dbReference>
<dbReference type="RefSeq" id="WP_146564134.1">
    <property type="nucleotide sequence ID" value="NZ_SIHJ01000001.1"/>
</dbReference>
<dbReference type="GO" id="GO:0046813">
    <property type="term" value="P:receptor-mediated virion attachment to host cell"/>
    <property type="evidence" value="ECO:0007669"/>
    <property type="project" value="TreeGrafter"/>
</dbReference>
<dbReference type="PANTHER" id="PTHR44858:SF1">
    <property type="entry name" value="UDP-N-ACETYLGLUCOSAMINE--PEPTIDE N-ACETYLGLUCOSAMINYLTRANSFERASE SPINDLY-RELATED"/>
    <property type="match status" value="1"/>
</dbReference>
<name>A0A5C5VE29_9BACT</name>
<feature type="repeat" description="TPR" evidence="3">
    <location>
        <begin position="412"/>
        <end position="445"/>
    </location>
</feature>
<reference evidence="5 6" key="1">
    <citation type="submission" date="2019-02" db="EMBL/GenBank/DDBJ databases">
        <title>Deep-cultivation of Planctomycetes and their phenomic and genomic characterization uncovers novel biology.</title>
        <authorList>
            <person name="Wiegand S."/>
            <person name="Jogler M."/>
            <person name="Boedeker C."/>
            <person name="Pinto D."/>
            <person name="Vollmers J."/>
            <person name="Rivas-Marin E."/>
            <person name="Kohn T."/>
            <person name="Peeters S.H."/>
            <person name="Heuer A."/>
            <person name="Rast P."/>
            <person name="Oberbeckmann S."/>
            <person name="Bunk B."/>
            <person name="Jeske O."/>
            <person name="Meyerdierks A."/>
            <person name="Storesund J.E."/>
            <person name="Kallscheuer N."/>
            <person name="Luecker S."/>
            <person name="Lage O.M."/>
            <person name="Pohl T."/>
            <person name="Merkel B.J."/>
            <person name="Hornburger P."/>
            <person name="Mueller R.-W."/>
            <person name="Bruemmer F."/>
            <person name="Labrenz M."/>
            <person name="Spormann A.M."/>
            <person name="Op Den Camp H."/>
            <person name="Overmann J."/>
            <person name="Amann R."/>
            <person name="Jetten M.S.M."/>
            <person name="Mascher T."/>
            <person name="Medema M.H."/>
            <person name="Devos D.P."/>
            <person name="Kaster A.-K."/>
            <person name="Ovreas L."/>
            <person name="Rohde M."/>
            <person name="Galperin M.Y."/>
            <person name="Jogler C."/>
        </authorList>
    </citation>
    <scope>NUCLEOTIDE SEQUENCE [LARGE SCALE GENOMIC DNA]</scope>
    <source>
        <strain evidence="5 6">KOR34</strain>
    </source>
</reference>
<dbReference type="PROSITE" id="PS50293">
    <property type="entry name" value="TPR_REGION"/>
    <property type="match status" value="1"/>
</dbReference>
<accession>A0A5C5VE29</accession>
<dbReference type="AlphaFoldDB" id="A0A5C5VE29"/>
<dbReference type="Pfam" id="PF13414">
    <property type="entry name" value="TPR_11"/>
    <property type="match status" value="1"/>
</dbReference>
<feature type="repeat" description="TPR" evidence="3">
    <location>
        <begin position="446"/>
        <end position="479"/>
    </location>
</feature>
<dbReference type="InterPro" id="IPR050498">
    <property type="entry name" value="Ycf3"/>
</dbReference>
<dbReference type="InterPro" id="IPR019734">
    <property type="entry name" value="TPR_rpt"/>
</dbReference>
<dbReference type="Pfam" id="PF13432">
    <property type="entry name" value="TPR_16"/>
    <property type="match status" value="3"/>
</dbReference>
<dbReference type="PANTHER" id="PTHR44858">
    <property type="entry name" value="TETRATRICOPEPTIDE REPEAT PROTEIN 6"/>
    <property type="match status" value="1"/>
</dbReference>
<feature type="repeat" description="TPR" evidence="3">
    <location>
        <begin position="378"/>
        <end position="411"/>
    </location>
</feature>
<feature type="chain" id="PRO_5022876762" evidence="4">
    <location>
        <begin position="27"/>
        <end position="515"/>
    </location>
</feature>
<gene>
    <name evidence="5" type="ORF">KOR34_18090</name>
</gene>
<feature type="signal peptide" evidence="4">
    <location>
        <begin position="1"/>
        <end position="26"/>
    </location>
</feature>
<evidence type="ECO:0000256" key="3">
    <source>
        <dbReference type="PROSITE-ProRule" id="PRU00339"/>
    </source>
</evidence>
<dbReference type="SUPFAM" id="SSF48452">
    <property type="entry name" value="TPR-like"/>
    <property type="match status" value="3"/>
</dbReference>
<feature type="repeat" description="TPR" evidence="3">
    <location>
        <begin position="111"/>
        <end position="144"/>
    </location>
</feature>